<feature type="domain" description="EamA" evidence="6">
    <location>
        <begin position="143"/>
        <end position="273"/>
    </location>
</feature>
<name>A0A849L085_9RHOB</name>
<feature type="transmembrane region" description="Helical" evidence="5">
    <location>
        <begin position="257"/>
        <end position="275"/>
    </location>
</feature>
<dbReference type="AlphaFoldDB" id="A0A849L085"/>
<reference evidence="7 8" key="1">
    <citation type="submission" date="2020-05" db="EMBL/GenBank/DDBJ databases">
        <title>Gimesia benthica sp. nov., a novel planctomycete isolated from a deep-sea water sample of the Northwest Indian Ocean.</title>
        <authorList>
            <person name="Wang J."/>
            <person name="Ruan C."/>
            <person name="Song L."/>
            <person name="Zhu Y."/>
            <person name="Li A."/>
            <person name="Zheng X."/>
            <person name="Wang L."/>
            <person name="Lu Z."/>
            <person name="Huang Y."/>
            <person name="Du W."/>
            <person name="Zhou Y."/>
            <person name="Huang L."/>
            <person name="Dai X."/>
        </authorList>
    </citation>
    <scope>NUCLEOTIDE SEQUENCE [LARGE SCALE GENOMIC DNA]</scope>
    <source>
        <strain evidence="7 8">YYQ-30</strain>
    </source>
</reference>
<dbReference type="PANTHER" id="PTHR32322:SF9">
    <property type="entry name" value="AMINO-ACID METABOLITE EFFLUX PUMP-RELATED"/>
    <property type="match status" value="1"/>
</dbReference>
<proteinExistence type="predicted"/>
<evidence type="ECO:0000256" key="1">
    <source>
        <dbReference type="ARBA" id="ARBA00004141"/>
    </source>
</evidence>
<feature type="transmembrane region" description="Helical" evidence="5">
    <location>
        <begin position="116"/>
        <end position="137"/>
    </location>
</feature>
<evidence type="ECO:0000256" key="4">
    <source>
        <dbReference type="ARBA" id="ARBA00023136"/>
    </source>
</evidence>
<evidence type="ECO:0000313" key="7">
    <source>
        <dbReference type="EMBL" id="NNU79530.1"/>
    </source>
</evidence>
<dbReference type="Proteomes" id="UP000572377">
    <property type="component" value="Unassembled WGS sequence"/>
</dbReference>
<feature type="transmembrane region" description="Helical" evidence="5">
    <location>
        <begin position="36"/>
        <end position="56"/>
    </location>
</feature>
<keyword evidence="4 5" id="KW-0472">Membrane</keyword>
<feature type="transmembrane region" description="Helical" evidence="5">
    <location>
        <begin position="68"/>
        <end position="86"/>
    </location>
</feature>
<comment type="caution">
    <text evidence="7">The sequence shown here is derived from an EMBL/GenBank/DDBJ whole genome shotgun (WGS) entry which is preliminary data.</text>
</comment>
<dbReference type="InterPro" id="IPR050638">
    <property type="entry name" value="AA-Vitamin_Transporters"/>
</dbReference>
<dbReference type="RefSeq" id="WP_171322597.1">
    <property type="nucleotide sequence ID" value="NZ_JABFBC010000001.1"/>
</dbReference>
<sequence>MRLVILTVVALVAFASNSVLNRGALAGQGMDPALFTGIRLISGAATLALLAGSRAGPRAVLQAGSWRSAGALALYAVAFSFAYVSLDVATGALLLFGVVQMTMFGGAVLRGQRPGWLGWTGSGLGLVGLCILFLPQAQRPDPLGAALMVVAAMSWGVYSLRGNANGAPLLTTAGNFLRTVPVGLILLAPLALGEGVPPAGLALALASGAIASGLGYAIWYAALPLLDAGVAAVSQLAVPLIVLAGGLLFLGEAPPPAFGPACVLTLGGVALAILGRRRQA</sequence>
<feature type="transmembrane region" description="Helical" evidence="5">
    <location>
        <begin position="199"/>
        <end position="223"/>
    </location>
</feature>
<evidence type="ECO:0000256" key="5">
    <source>
        <dbReference type="SAM" id="Phobius"/>
    </source>
</evidence>
<feature type="transmembrane region" description="Helical" evidence="5">
    <location>
        <begin position="230"/>
        <end position="251"/>
    </location>
</feature>
<keyword evidence="8" id="KW-1185">Reference proteome</keyword>
<feature type="transmembrane region" description="Helical" evidence="5">
    <location>
        <begin position="172"/>
        <end position="193"/>
    </location>
</feature>
<evidence type="ECO:0000256" key="2">
    <source>
        <dbReference type="ARBA" id="ARBA00022692"/>
    </source>
</evidence>
<protein>
    <submittedName>
        <fullName evidence="7">DMT family transporter</fullName>
    </submittedName>
</protein>
<gene>
    <name evidence="7" type="ORF">HMH01_03670</name>
</gene>
<evidence type="ECO:0000313" key="8">
    <source>
        <dbReference type="Proteomes" id="UP000572377"/>
    </source>
</evidence>
<evidence type="ECO:0000256" key="3">
    <source>
        <dbReference type="ARBA" id="ARBA00022989"/>
    </source>
</evidence>
<dbReference type="Pfam" id="PF00892">
    <property type="entry name" value="EamA"/>
    <property type="match status" value="1"/>
</dbReference>
<feature type="transmembrane region" description="Helical" evidence="5">
    <location>
        <begin position="92"/>
        <end position="109"/>
    </location>
</feature>
<dbReference type="PANTHER" id="PTHR32322">
    <property type="entry name" value="INNER MEMBRANE TRANSPORTER"/>
    <property type="match status" value="1"/>
</dbReference>
<dbReference type="InterPro" id="IPR000620">
    <property type="entry name" value="EamA_dom"/>
</dbReference>
<keyword evidence="2 5" id="KW-0812">Transmembrane</keyword>
<dbReference type="GO" id="GO:0016020">
    <property type="term" value="C:membrane"/>
    <property type="evidence" value="ECO:0007669"/>
    <property type="project" value="UniProtKB-SubCell"/>
</dbReference>
<accession>A0A849L085</accession>
<evidence type="ECO:0000259" key="6">
    <source>
        <dbReference type="Pfam" id="PF00892"/>
    </source>
</evidence>
<dbReference type="EMBL" id="JABFBC010000001">
    <property type="protein sequence ID" value="NNU79530.1"/>
    <property type="molecule type" value="Genomic_DNA"/>
</dbReference>
<dbReference type="SUPFAM" id="SSF103481">
    <property type="entry name" value="Multidrug resistance efflux transporter EmrE"/>
    <property type="match status" value="2"/>
</dbReference>
<feature type="transmembrane region" description="Helical" evidence="5">
    <location>
        <begin position="143"/>
        <end position="160"/>
    </location>
</feature>
<organism evidence="7 8">
    <name type="scientific">Halovulum dunhuangense</name>
    <dbReference type="NCBI Taxonomy" id="1505036"/>
    <lineage>
        <taxon>Bacteria</taxon>
        <taxon>Pseudomonadati</taxon>
        <taxon>Pseudomonadota</taxon>
        <taxon>Alphaproteobacteria</taxon>
        <taxon>Rhodobacterales</taxon>
        <taxon>Paracoccaceae</taxon>
        <taxon>Halovulum</taxon>
    </lineage>
</organism>
<comment type="subcellular location">
    <subcellularLocation>
        <location evidence="1">Membrane</location>
        <topology evidence="1">Multi-pass membrane protein</topology>
    </subcellularLocation>
</comment>
<dbReference type="InterPro" id="IPR037185">
    <property type="entry name" value="EmrE-like"/>
</dbReference>
<keyword evidence="3 5" id="KW-1133">Transmembrane helix</keyword>